<feature type="transmembrane region" description="Helical" evidence="8">
    <location>
        <begin position="66"/>
        <end position="88"/>
    </location>
</feature>
<evidence type="ECO:0000313" key="9">
    <source>
        <dbReference type="EMBL" id="GAA0722095.1"/>
    </source>
</evidence>
<feature type="transmembrane region" description="Helical" evidence="8">
    <location>
        <begin position="246"/>
        <end position="278"/>
    </location>
</feature>
<comment type="caution">
    <text evidence="9">The sequence shown here is derived from an EMBL/GenBank/DDBJ whole genome shotgun (WGS) entry which is preliminary data.</text>
</comment>
<feature type="transmembrane region" description="Helical" evidence="8">
    <location>
        <begin position="12"/>
        <end position="29"/>
    </location>
</feature>
<dbReference type="EMBL" id="BAAACF010000001">
    <property type="protein sequence ID" value="GAA0722095.1"/>
    <property type="molecule type" value="Genomic_DNA"/>
</dbReference>
<dbReference type="InterPro" id="IPR002549">
    <property type="entry name" value="AI-2E-like"/>
</dbReference>
<evidence type="ECO:0000256" key="2">
    <source>
        <dbReference type="ARBA" id="ARBA00009773"/>
    </source>
</evidence>
<organism evidence="9 10">
    <name type="scientific">Clostridium malenominatum</name>
    <dbReference type="NCBI Taxonomy" id="1539"/>
    <lineage>
        <taxon>Bacteria</taxon>
        <taxon>Bacillati</taxon>
        <taxon>Bacillota</taxon>
        <taxon>Clostridia</taxon>
        <taxon>Eubacteriales</taxon>
        <taxon>Clostridiaceae</taxon>
        <taxon>Clostridium</taxon>
    </lineage>
</organism>
<keyword evidence="5 8" id="KW-0812">Transmembrane</keyword>
<dbReference type="Pfam" id="PF01594">
    <property type="entry name" value="AI-2E_transport"/>
    <property type="match status" value="1"/>
</dbReference>
<evidence type="ECO:0000256" key="6">
    <source>
        <dbReference type="ARBA" id="ARBA00022989"/>
    </source>
</evidence>
<evidence type="ECO:0000256" key="8">
    <source>
        <dbReference type="SAM" id="Phobius"/>
    </source>
</evidence>
<reference evidence="9 10" key="1">
    <citation type="journal article" date="2019" name="Int. J. Syst. Evol. Microbiol.">
        <title>The Global Catalogue of Microorganisms (GCM) 10K type strain sequencing project: providing services to taxonomists for standard genome sequencing and annotation.</title>
        <authorList>
            <consortium name="The Broad Institute Genomics Platform"/>
            <consortium name="The Broad Institute Genome Sequencing Center for Infectious Disease"/>
            <person name="Wu L."/>
            <person name="Ma J."/>
        </authorList>
    </citation>
    <scope>NUCLEOTIDE SEQUENCE [LARGE SCALE GENOMIC DNA]</scope>
    <source>
        <strain evidence="9 10">JCM 1405</strain>
    </source>
</reference>
<comment type="subcellular location">
    <subcellularLocation>
        <location evidence="1">Cell membrane</location>
        <topology evidence="1">Multi-pass membrane protein</topology>
    </subcellularLocation>
</comment>
<feature type="transmembrane region" description="Helical" evidence="8">
    <location>
        <begin position="201"/>
        <end position="226"/>
    </location>
</feature>
<dbReference type="RefSeq" id="WP_343768023.1">
    <property type="nucleotide sequence ID" value="NZ_BAAACF010000001.1"/>
</dbReference>
<feature type="transmembrane region" description="Helical" evidence="8">
    <location>
        <begin position="150"/>
        <end position="169"/>
    </location>
</feature>
<proteinExistence type="inferred from homology"/>
<feature type="transmembrane region" description="Helical" evidence="8">
    <location>
        <begin position="35"/>
        <end position="54"/>
    </location>
</feature>
<keyword evidence="4" id="KW-1003">Cell membrane</keyword>
<accession>A0ABN1IVW9</accession>
<keyword evidence="3" id="KW-0813">Transport</keyword>
<keyword evidence="6 8" id="KW-1133">Transmembrane helix</keyword>
<evidence type="ECO:0000313" key="10">
    <source>
        <dbReference type="Proteomes" id="UP001500339"/>
    </source>
</evidence>
<evidence type="ECO:0000256" key="7">
    <source>
        <dbReference type="ARBA" id="ARBA00023136"/>
    </source>
</evidence>
<evidence type="ECO:0000256" key="4">
    <source>
        <dbReference type="ARBA" id="ARBA00022475"/>
    </source>
</evidence>
<comment type="similarity">
    <text evidence="2">Belongs to the autoinducer-2 exporter (AI-2E) (TC 2.A.86) family.</text>
</comment>
<dbReference type="PANTHER" id="PTHR21716">
    <property type="entry name" value="TRANSMEMBRANE PROTEIN"/>
    <property type="match status" value="1"/>
</dbReference>
<dbReference type="PANTHER" id="PTHR21716:SF53">
    <property type="entry name" value="PERMEASE PERM-RELATED"/>
    <property type="match status" value="1"/>
</dbReference>
<name>A0ABN1IVW9_9CLOT</name>
<gene>
    <name evidence="9" type="ORF">GCM10008905_13230</name>
</gene>
<keyword evidence="7 8" id="KW-0472">Membrane</keyword>
<evidence type="ECO:0000256" key="1">
    <source>
        <dbReference type="ARBA" id="ARBA00004651"/>
    </source>
</evidence>
<keyword evidence="10" id="KW-1185">Reference proteome</keyword>
<dbReference type="Proteomes" id="UP001500339">
    <property type="component" value="Unassembled WGS sequence"/>
</dbReference>
<evidence type="ECO:0000256" key="3">
    <source>
        <dbReference type="ARBA" id="ARBA00022448"/>
    </source>
</evidence>
<sequence>MRKFNIIKYKNLIVIFVIVVFLLLFRLNIVKQISFVLFLSFICAYIIKPIYLKLVSLGVKKSLSAFLLIIFFIVLLIVNIVFLIPILLKETSNIGGAFMQLEGVIDDIYNNMRPLKDNKIFFNALENLYLKINLSLDTLFNNVFEKTLKFGESFFSLTLVPILSYYFLVDSKEIYKIFITLFPLKSRKVVRKIVEDIDKILCRYIVTQVILSIIIWIITFIILVMLKVQFPFILSFLNAFFNIIPYFGPVFGSLPAIIIALLKSPYTALWTATCLYLLQQLEGNIISPKLIGDNISIHPLVVIVLLLLGGKLWGFLGMVLAVPLGVMVKVIYEDLNYYIF</sequence>
<protein>
    <submittedName>
        <fullName evidence="9">AI-2E family transporter</fullName>
    </submittedName>
</protein>
<evidence type="ECO:0000256" key="5">
    <source>
        <dbReference type="ARBA" id="ARBA00022692"/>
    </source>
</evidence>